<dbReference type="RefSeq" id="WP_160877835.1">
    <property type="nucleotide sequence ID" value="NZ_WUEK01000005.1"/>
</dbReference>
<protein>
    <submittedName>
        <fullName evidence="2">NAD(P)-dependent oxidoreductase</fullName>
    </submittedName>
</protein>
<dbReference type="PANTHER" id="PTHR37850:SF1">
    <property type="entry name" value="SAF DOMAIN PROTEIN"/>
    <property type="match status" value="1"/>
</dbReference>
<gene>
    <name evidence="2" type="ORF">GRQ65_10290</name>
</gene>
<dbReference type="CDD" id="cd11616">
    <property type="entry name" value="SAF_DH_OX_like"/>
    <property type="match status" value="1"/>
</dbReference>
<dbReference type="EMBL" id="WUEK01000005">
    <property type="protein sequence ID" value="MXG89941.1"/>
    <property type="molecule type" value="Genomic_DNA"/>
</dbReference>
<organism evidence="2 3">
    <name type="scientific">Nocardioides flavescens</name>
    <dbReference type="NCBI Taxonomy" id="2691959"/>
    <lineage>
        <taxon>Bacteria</taxon>
        <taxon>Bacillati</taxon>
        <taxon>Actinomycetota</taxon>
        <taxon>Actinomycetes</taxon>
        <taxon>Propionibacteriales</taxon>
        <taxon>Nocardioidaceae</taxon>
        <taxon>Nocardioides</taxon>
    </lineage>
</organism>
<feature type="domain" description="SAF" evidence="1">
    <location>
        <begin position="343"/>
        <end position="408"/>
    </location>
</feature>
<dbReference type="InterPro" id="IPR048423">
    <property type="entry name" value="DRL_cat"/>
</dbReference>
<dbReference type="AlphaFoldDB" id="A0A6L7F0H2"/>
<keyword evidence="3" id="KW-1185">Reference proteome</keyword>
<dbReference type="InterPro" id="IPR013974">
    <property type="entry name" value="SAF"/>
</dbReference>
<evidence type="ECO:0000313" key="3">
    <source>
        <dbReference type="Proteomes" id="UP000473325"/>
    </source>
</evidence>
<reference evidence="2 3" key="1">
    <citation type="submission" date="2019-12" db="EMBL/GenBank/DDBJ databases">
        <authorList>
            <person name="Kun Z."/>
        </authorList>
    </citation>
    <scope>NUCLEOTIDE SEQUENCE [LARGE SCALE GENOMIC DNA]</scope>
    <source>
        <strain evidence="2 3">YIM 123512</strain>
    </source>
</reference>
<dbReference type="Gene3D" id="3.40.50.720">
    <property type="entry name" value="NAD(P)-binding Rossmann-like Domain"/>
    <property type="match status" value="1"/>
</dbReference>
<dbReference type="Pfam" id="PF21135">
    <property type="entry name" value="DRL_cat"/>
    <property type="match status" value="1"/>
</dbReference>
<sequence length="435" mass="46030">MIIVDRLLAERVDDPVRVGLAGAGFMARGLVLQIALSTPGMEVVAVLNRHADRAVELLDELDVGARPELVSTAAELDAAVAGGAVAVTDSVEEFAAASCLDAVIDATGAIEWGARLAVACIEHRVPLVLMNAELDATVGPLLSQMATEAGSMYSGCDGDQPGVQMNLIRFVRGIGLTPLVSGNIKGLQDPYRTPTTQAGFAAQWGQDAWKVTSFADGTKVSVEQAIVANAAGFTVHRRGMLAMEHRGHVDELVDLYDVDELAAMGGAVDYTIGSLPAPGVFVLARMDDPRQQHYLRLYKLGDGPVYSFYTPYHLCHFEAPATVARAVLLDDACFRPLGAPRVDVVTTAKTDLVAGTVLDASGGYHYFGEAEKAEVAHADGALPVGLAEGCVLLRDLAKDDPITLHDVRLPDGLLSVALRREQDLRFFGSSAISAS</sequence>
<dbReference type="Pfam" id="PF08666">
    <property type="entry name" value="SAF"/>
    <property type="match status" value="1"/>
</dbReference>
<dbReference type="PANTHER" id="PTHR37850">
    <property type="entry name" value="STRU PROTEIN"/>
    <property type="match status" value="1"/>
</dbReference>
<proteinExistence type="predicted"/>
<evidence type="ECO:0000259" key="1">
    <source>
        <dbReference type="SMART" id="SM00858"/>
    </source>
</evidence>
<dbReference type="SUPFAM" id="SSF51735">
    <property type="entry name" value="NAD(P)-binding Rossmann-fold domains"/>
    <property type="match status" value="1"/>
</dbReference>
<name>A0A6L7F0H2_9ACTN</name>
<dbReference type="InterPro" id="IPR036291">
    <property type="entry name" value="NAD(P)-bd_dom_sf"/>
</dbReference>
<comment type="caution">
    <text evidence="2">The sequence shown here is derived from an EMBL/GenBank/DDBJ whole genome shotgun (WGS) entry which is preliminary data.</text>
</comment>
<evidence type="ECO:0000313" key="2">
    <source>
        <dbReference type="EMBL" id="MXG89941.1"/>
    </source>
</evidence>
<dbReference type="SMART" id="SM00858">
    <property type="entry name" value="SAF"/>
    <property type="match status" value="1"/>
</dbReference>
<accession>A0A6L7F0H2</accession>
<dbReference type="Proteomes" id="UP000473325">
    <property type="component" value="Unassembled WGS sequence"/>
</dbReference>